<name>M2UFZ6_COCH5</name>
<dbReference type="Proteomes" id="UP000016936">
    <property type="component" value="Unassembled WGS sequence"/>
</dbReference>
<sequence length="178" mass="19959">MARWAVFRAACLLATLAAFVAANPVLITRKTPKHSIQILYGKLAHQDPNDSNKKAYWYVWSVWVGPQGVAVDPCKPGPFSFSRTANAEGYAIDGGKILYREITDPRYPNEGSWPVVAYPEYSDPKDDPNCVIKGKGEKGPAVLECGETKIEFHKDAQFDDQLMKCGDDEYHRAWTVEY</sequence>
<reference evidence="3" key="2">
    <citation type="journal article" date="2013" name="PLoS Genet.">
        <title>Comparative genome structure, secondary metabolite, and effector coding capacity across Cochliobolus pathogens.</title>
        <authorList>
            <person name="Condon B.J."/>
            <person name="Leng Y."/>
            <person name="Wu D."/>
            <person name="Bushley K.E."/>
            <person name="Ohm R.A."/>
            <person name="Otillar R."/>
            <person name="Martin J."/>
            <person name="Schackwitz W."/>
            <person name="Grimwood J."/>
            <person name="MohdZainudin N."/>
            <person name="Xue C."/>
            <person name="Wang R."/>
            <person name="Manning V.A."/>
            <person name="Dhillon B."/>
            <person name="Tu Z.J."/>
            <person name="Steffenson B.J."/>
            <person name="Salamov A."/>
            <person name="Sun H."/>
            <person name="Lowry S."/>
            <person name="LaButti K."/>
            <person name="Han J."/>
            <person name="Copeland A."/>
            <person name="Lindquist E."/>
            <person name="Barry K."/>
            <person name="Schmutz J."/>
            <person name="Baker S.E."/>
            <person name="Ciuffetti L.M."/>
            <person name="Grigoriev I.V."/>
            <person name="Zhong S."/>
            <person name="Turgeon B.G."/>
        </authorList>
    </citation>
    <scope>NUCLEOTIDE SEQUENCE [LARGE SCALE GENOMIC DNA]</scope>
    <source>
        <strain evidence="3">C5 / ATCC 48332 / race O</strain>
    </source>
</reference>
<protein>
    <submittedName>
        <fullName evidence="2">Uncharacterized protein</fullName>
    </submittedName>
</protein>
<dbReference type="OrthoDB" id="3656653at2759"/>
<accession>M2UFZ6</accession>
<evidence type="ECO:0000313" key="3">
    <source>
        <dbReference type="Proteomes" id="UP000016936"/>
    </source>
</evidence>
<feature type="chain" id="PRO_5004026738" evidence="1">
    <location>
        <begin position="23"/>
        <end position="178"/>
    </location>
</feature>
<dbReference type="AlphaFoldDB" id="M2UFZ6"/>
<dbReference type="EMBL" id="KB445584">
    <property type="protein sequence ID" value="EMD86837.1"/>
    <property type="molecule type" value="Genomic_DNA"/>
</dbReference>
<evidence type="ECO:0000256" key="1">
    <source>
        <dbReference type="SAM" id="SignalP"/>
    </source>
</evidence>
<keyword evidence="3" id="KW-1185">Reference proteome</keyword>
<proteinExistence type="predicted"/>
<gene>
    <name evidence="2" type="ORF">COCHEDRAFT_1160432</name>
</gene>
<reference evidence="2 3" key="1">
    <citation type="journal article" date="2012" name="PLoS Pathog.">
        <title>Diverse lifestyles and strategies of plant pathogenesis encoded in the genomes of eighteen Dothideomycetes fungi.</title>
        <authorList>
            <person name="Ohm R.A."/>
            <person name="Feau N."/>
            <person name="Henrissat B."/>
            <person name="Schoch C.L."/>
            <person name="Horwitz B.A."/>
            <person name="Barry K.W."/>
            <person name="Condon B.J."/>
            <person name="Copeland A.C."/>
            <person name="Dhillon B."/>
            <person name="Glaser F."/>
            <person name="Hesse C.N."/>
            <person name="Kosti I."/>
            <person name="LaButti K."/>
            <person name="Lindquist E.A."/>
            <person name="Lucas S."/>
            <person name="Salamov A.A."/>
            <person name="Bradshaw R.E."/>
            <person name="Ciuffetti L."/>
            <person name="Hamelin R.C."/>
            <person name="Kema G.H.J."/>
            <person name="Lawrence C."/>
            <person name="Scott J.A."/>
            <person name="Spatafora J.W."/>
            <person name="Turgeon B.G."/>
            <person name="de Wit P.J.G.M."/>
            <person name="Zhong S."/>
            <person name="Goodwin S.B."/>
            <person name="Grigoriev I.V."/>
        </authorList>
    </citation>
    <scope>NUCLEOTIDE SEQUENCE [LARGE SCALE GENOMIC DNA]</scope>
    <source>
        <strain evidence="3">C5 / ATCC 48332 / race O</strain>
    </source>
</reference>
<dbReference type="OMA" id="YHRAWTV"/>
<feature type="signal peptide" evidence="1">
    <location>
        <begin position="1"/>
        <end position="22"/>
    </location>
</feature>
<organism evidence="2 3">
    <name type="scientific">Cochliobolus heterostrophus (strain C5 / ATCC 48332 / race O)</name>
    <name type="common">Southern corn leaf blight fungus</name>
    <name type="synonym">Bipolaris maydis</name>
    <dbReference type="NCBI Taxonomy" id="701091"/>
    <lineage>
        <taxon>Eukaryota</taxon>
        <taxon>Fungi</taxon>
        <taxon>Dikarya</taxon>
        <taxon>Ascomycota</taxon>
        <taxon>Pezizomycotina</taxon>
        <taxon>Dothideomycetes</taxon>
        <taxon>Pleosporomycetidae</taxon>
        <taxon>Pleosporales</taxon>
        <taxon>Pleosporineae</taxon>
        <taxon>Pleosporaceae</taxon>
        <taxon>Bipolaris</taxon>
    </lineage>
</organism>
<dbReference type="HOGENOM" id="CLU_1510472_0_0_1"/>
<evidence type="ECO:0000313" key="2">
    <source>
        <dbReference type="EMBL" id="EMD86837.1"/>
    </source>
</evidence>
<keyword evidence="1" id="KW-0732">Signal</keyword>